<dbReference type="GO" id="GO:0004843">
    <property type="term" value="F:cysteine-type deubiquitinase activity"/>
    <property type="evidence" value="ECO:0007669"/>
    <property type="project" value="TreeGrafter"/>
</dbReference>
<feature type="domain" description="OTU" evidence="2">
    <location>
        <begin position="194"/>
        <end position="372"/>
    </location>
</feature>
<feature type="compositionally biased region" description="Basic and acidic residues" evidence="1">
    <location>
        <begin position="390"/>
        <end position="411"/>
    </location>
</feature>
<dbReference type="InterPro" id="IPR003323">
    <property type="entry name" value="OTU_dom"/>
</dbReference>
<dbReference type="STRING" id="1331196.A0A1B9IFI8"/>
<reference evidence="3 4" key="1">
    <citation type="submission" date="2013-07" db="EMBL/GenBank/DDBJ databases">
        <title>The Genome Sequence of Kwoniella mangroviensis CBS10435.</title>
        <authorList>
            <consortium name="The Broad Institute Genome Sequencing Platform"/>
            <person name="Cuomo C."/>
            <person name="Litvintseva A."/>
            <person name="Chen Y."/>
            <person name="Heitman J."/>
            <person name="Sun S."/>
            <person name="Springer D."/>
            <person name="Dromer F."/>
            <person name="Young S.K."/>
            <person name="Zeng Q."/>
            <person name="Gargeya S."/>
            <person name="Fitzgerald M."/>
            <person name="Abouelleil A."/>
            <person name="Alvarado L."/>
            <person name="Berlin A.M."/>
            <person name="Chapman S.B."/>
            <person name="Dewar J."/>
            <person name="Goldberg J."/>
            <person name="Griggs A."/>
            <person name="Gujja S."/>
            <person name="Hansen M."/>
            <person name="Howarth C."/>
            <person name="Imamovic A."/>
            <person name="Larimer J."/>
            <person name="McCowan C."/>
            <person name="Murphy C."/>
            <person name="Pearson M."/>
            <person name="Priest M."/>
            <person name="Roberts A."/>
            <person name="Saif S."/>
            <person name="Shea T."/>
            <person name="Sykes S."/>
            <person name="Wortman J."/>
            <person name="Nusbaum C."/>
            <person name="Birren B."/>
        </authorList>
    </citation>
    <scope>NUCLEOTIDE SEQUENCE [LARGE SCALE GENOMIC DNA]</scope>
    <source>
        <strain evidence="3 4">CBS 10435</strain>
    </source>
</reference>
<feature type="region of interest" description="Disordered" evidence="1">
    <location>
        <begin position="1"/>
        <end position="170"/>
    </location>
</feature>
<dbReference type="Proteomes" id="UP000092583">
    <property type="component" value="Unassembled WGS sequence"/>
</dbReference>
<feature type="compositionally biased region" description="Low complexity" evidence="1">
    <location>
        <begin position="476"/>
        <end position="487"/>
    </location>
</feature>
<evidence type="ECO:0000259" key="2">
    <source>
        <dbReference type="PROSITE" id="PS50802"/>
    </source>
</evidence>
<feature type="compositionally biased region" description="Basic residues" evidence="1">
    <location>
        <begin position="105"/>
        <end position="114"/>
    </location>
</feature>
<feature type="region of interest" description="Disordered" evidence="1">
    <location>
        <begin position="462"/>
        <end position="651"/>
    </location>
</feature>
<feature type="compositionally biased region" description="Polar residues" evidence="1">
    <location>
        <begin position="57"/>
        <end position="69"/>
    </location>
</feature>
<keyword evidence="4" id="KW-1185">Reference proteome</keyword>
<dbReference type="PANTHER" id="PTHR12419">
    <property type="entry name" value="OTU DOMAIN CONTAINING PROTEIN"/>
    <property type="match status" value="1"/>
</dbReference>
<name>A0A1B9IFI8_9TREE</name>
<dbReference type="InterPro" id="IPR050704">
    <property type="entry name" value="Peptidase_C85-like"/>
</dbReference>
<dbReference type="SUPFAM" id="SSF54001">
    <property type="entry name" value="Cysteine proteinases"/>
    <property type="match status" value="1"/>
</dbReference>
<feature type="compositionally biased region" description="Low complexity" evidence="1">
    <location>
        <begin position="82"/>
        <end position="93"/>
    </location>
</feature>
<feature type="compositionally biased region" description="Low complexity" evidence="1">
    <location>
        <begin position="20"/>
        <end position="43"/>
    </location>
</feature>
<feature type="compositionally biased region" description="Polar residues" evidence="1">
    <location>
        <begin position="115"/>
        <end position="134"/>
    </location>
</feature>
<gene>
    <name evidence="3" type="ORF">L486_08150</name>
</gene>
<dbReference type="GO" id="GO:0016579">
    <property type="term" value="P:protein deubiquitination"/>
    <property type="evidence" value="ECO:0007669"/>
    <property type="project" value="TreeGrafter"/>
</dbReference>
<dbReference type="PROSITE" id="PS50802">
    <property type="entry name" value="OTU"/>
    <property type="match status" value="1"/>
</dbReference>
<dbReference type="CDD" id="cd22771">
    <property type="entry name" value="OTU_plant_OTU7-like"/>
    <property type="match status" value="1"/>
</dbReference>
<feature type="compositionally biased region" description="Basic and acidic residues" evidence="1">
    <location>
        <begin position="597"/>
        <end position="606"/>
    </location>
</feature>
<feature type="compositionally biased region" description="Polar residues" evidence="1">
    <location>
        <begin position="558"/>
        <end position="567"/>
    </location>
</feature>
<evidence type="ECO:0000256" key="1">
    <source>
        <dbReference type="SAM" id="MobiDB-lite"/>
    </source>
</evidence>
<dbReference type="Gene3D" id="3.90.70.80">
    <property type="match status" value="1"/>
</dbReference>
<dbReference type="AlphaFoldDB" id="A0A1B9IFI8"/>
<dbReference type="OrthoDB" id="415023at2759"/>
<dbReference type="PANTHER" id="PTHR12419:SF7">
    <property type="entry name" value="OTU DOMAIN-CONTAINING PROTEIN 3"/>
    <property type="match status" value="1"/>
</dbReference>
<evidence type="ECO:0000313" key="3">
    <source>
        <dbReference type="EMBL" id="OCF54237.1"/>
    </source>
</evidence>
<feature type="region of interest" description="Disordered" evidence="1">
    <location>
        <begin position="377"/>
        <end position="414"/>
    </location>
</feature>
<organism evidence="3 4">
    <name type="scientific">Kwoniella mangroviensis CBS 10435</name>
    <dbReference type="NCBI Taxonomy" id="1331196"/>
    <lineage>
        <taxon>Eukaryota</taxon>
        <taxon>Fungi</taxon>
        <taxon>Dikarya</taxon>
        <taxon>Basidiomycota</taxon>
        <taxon>Agaricomycotina</taxon>
        <taxon>Tremellomycetes</taxon>
        <taxon>Tremellales</taxon>
        <taxon>Cryptococcaceae</taxon>
        <taxon>Kwoniella</taxon>
    </lineage>
</organism>
<dbReference type="InterPro" id="IPR038765">
    <property type="entry name" value="Papain-like_cys_pep_sf"/>
</dbReference>
<dbReference type="Pfam" id="PF02338">
    <property type="entry name" value="OTU"/>
    <property type="match status" value="1"/>
</dbReference>
<accession>A0A1B9IFI8</accession>
<evidence type="ECO:0000313" key="4">
    <source>
        <dbReference type="Proteomes" id="UP000092583"/>
    </source>
</evidence>
<proteinExistence type="predicted"/>
<feature type="region of interest" description="Disordered" evidence="1">
    <location>
        <begin position="296"/>
        <end position="334"/>
    </location>
</feature>
<protein>
    <recommendedName>
        <fullName evidence="2">OTU domain-containing protein</fullName>
    </recommendedName>
</protein>
<feature type="compositionally biased region" description="Basic and acidic residues" evidence="1">
    <location>
        <begin position="571"/>
        <end position="585"/>
    </location>
</feature>
<reference evidence="4" key="2">
    <citation type="submission" date="2013-12" db="EMBL/GenBank/DDBJ databases">
        <title>Evolution of pathogenesis and genome organization in the Tremellales.</title>
        <authorList>
            <person name="Cuomo C."/>
            <person name="Litvintseva A."/>
            <person name="Heitman J."/>
            <person name="Chen Y."/>
            <person name="Sun S."/>
            <person name="Springer D."/>
            <person name="Dromer F."/>
            <person name="Young S."/>
            <person name="Zeng Q."/>
            <person name="Chapman S."/>
            <person name="Gujja S."/>
            <person name="Saif S."/>
            <person name="Birren B."/>
        </authorList>
    </citation>
    <scope>NUCLEOTIDE SEQUENCE [LARGE SCALE GENOMIC DNA]</scope>
    <source>
        <strain evidence="4">CBS 10435</strain>
    </source>
</reference>
<feature type="compositionally biased region" description="Basic and acidic residues" evidence="1">
    <location>
        <begin position="623"/>
        <end position="640"/>
    </location>
</feature>
<sequence length="651" mass="70810">MGLLPLPLPLDHQTQPEAGPSTSSSQTTSTTTATTPTSPIPWSLRTRKRRRKEGSEDSTFSSNYAPSTFSNPSQESPPLPSPSASTSTSTDPPSKARPRPVSLRRGGKRPKKHNNNTTNSKPDSQTSSSISTGPNGKPRHKKPDGHGHGHGHTRRTTRSKAKRASSPSDLVTTSLEEIALEDTAVKSEIARLGLTLRDVKGDGNCLFRVLSDQGFGGEKRHAEIRKLVCDYLETHKDVMEGFVVPFMKDGEGYEGYVARMRQLKQFGSHIEIQAAARVFKRNIRVVMSTTSFTIPWQTEAGPSKDPPATPSPSEVGPVPITPSHRTRSKTVHTPHLPSIPLPDYLSTVKEDSSMLWLALFSQAEHFQSVRRMGDREHGPAEIQDNLSVPHARDVSEAARRERGELVDEKKPKTPLSLSSKITQLLNSLPLGHGISPEEAQNVLGRTRGDIGEAVEILLEEINQEKEEGEAGGGSGTTTTESGGSDSGSSDHVEQMLLSPRLPTTNTIPSGPTEYRSDDQVRSRLNTSESPSNTATASTESRSRSRSRSRSNSESDTSIQSGHTSQTEPFIEEGKDGSINRGDDRALQPSTSTNKLSDGIKDMKVDTSEMNIDRPQLIASAKPNGEDSSRKSRGLHMDRERRRSSRLGTVGA</sequence>
<feature type="compositionally biased region" description="Basic residues" evidence="1">
    <location>
        <begin position="137"/>
        <end position="163"/>
    </location>
</feature>
<dbReference type="EMBL" id="KV700092">
    <property type="protein sequence ID" value="OCF54237.1"/>
    <property type="molecule type" value="Genomic_DNA"/>
</dbReference>